<feature type="compositionally biased region" description="Polar residues" evidence="1">
    <location>
        <begin position="59"/>
        <end position="70"/>
    </location>
</feature>
<keyword evidence="2" id="KW-0812">Transmembrane</keyword>
<evidence type="ECO:0000313" key="3">
    <source>
        <dbReference type="EMBL" id="RZQ62580.1"/>
    </source>
</evidence>
<dbReference type="OrthoDB" id="3555448at2"/>
<sequence length="200" mass="21290">MPIRTNRGRAAVYRRIWGWPLRSTTHLVVAIVVFVGLVVATGILVPKLAGDKPPATPSVAGQQSTTSSSRPDGKGPGAPASPLPTRLSEPLRTPTTAPPAPEALALIKQWATTWTNHPDGMTPQQWLDNLRPLTTEEYLPTLATVDLANIPASKVTGEPATTESFTTSVEAEIATDGPKLKITAVKTNVGWRVSAYDRVG</sequence>
<dbReference type="Proteomes" id="UP000292003">
    <property type="component" value="Unassembled WGS sequence"/>
</dbReference>
<evidence type="ECO:0000256" key="2">
    <source>
        <dbReference type="SAM" id="Phobius"/>
    </source>
</evidence>
<feature type="region of interest" description="Disordered" evidence="1">
    <location>
        <begin position="49"/>
        <end position="99"/>
    </location>
</feature>
<dbReference type="AlphaFoldDB" id="A0A4Q7J4T3"/>
<protein>
    <submittedName>
        <fullName evidence="3">Uncharacterized protein</fullName>
    </submittedName>
</protein>
<organism evidence="3 4">
    <name type="scientific">Amycolatopsis suaedae</name>
    <dbReference type="NCBI Taxonomy" id="2510978"/>
    <lineage>
        <taxon>Bacteria</taxon>
        <taxon>Bacillati</taxon>
        <taxon>Actinomycetota</taxon>
        <taxon>Actinomycetes</taxon>
        <taxon>Pseudonocardiales</taxon>
        <taxon>Pseudonocardiaceae</taxon>
        <taxon>Amycolatopsis</taxon>
    </lineage>
</organism>
<feature type="transmembrane region" description="Helical" evidence="2">
    <location>
        <begin position="27"/>
        <end position="45"/>
    </location>
</feature>
<dbReference type="EMBL" id="SFCC01000008">
    <property type="protein sequence ID" value="RZQ62580.1"/>
    <property type="molecule type" value="Genomic_DNA"/>
</dbReference>
<accession>A0A4Q7J4T3</accession>
<keyword evidence="2" id="KW-0472">Membrane</keyword>
<reference evidence="3 4" key="1">
    <citation type="submission" date="2019-02" db="EMBL/GenBank/DDBJ databases">
        <title>Draft genome sequence of Amycolatopsis sp. 8-3EHSu isolated from roots of Suaeda maritima.</title>
        <authorList>
            <person name="Duangmal K."/>
            <person name="Chantavorakit T."/>
        </authorList>
    </citation>
    <scope>NUCLEOTIDE SEQUENCE [LARGE SCALE GENOMIC DNA]</scope>
    <source>
        <strain evidence="3 4">8-3EHSu</strain>
    </source>
</reference>
<keyword evidence="2" id="KW-1133">Transmembrane helix</keyword>
<name>A0A4Q7J4T3_9PSEU</name>
<evidence type="ECO:0000256" key="1">
    <source>
        <dbReference type="SAM" id="MobiDB-lite"/>
    </source>
</evidence>
<gene>
    <name evidence="3" type="ORF">EWH70_16520</name>
</gene>
<comment type="caution">
    <text evidence="3">The sequence shown here is derived from an EMBL/GenBank/DDBJ whole genome shotgun (WGS) entry which is preliminary data.</text>
</comment>
<proteinExistence type="predicted"/>
<keyword evidence="4" id="KW-1185">Reference proteome</keyword>
<dbReference type="RefSeq" id="WP_130476318.1">
    <property type="nucleotide sequence ID" value="NZ_SFCC01000008.1"/>
</dbReference>
<evidence type="ECO:0000313" key="4">
    <source>
        <dbReference type="Proteomes" id="UP000292003"/>
    </source>
</evidence>